<sequence length="664" mass="75591">MNSKTSSTGSLKEVTKANPCVICNGTKGCYTLGNLLVCRRTENNSNLPNGYKWIETTHDKDGRCYIQTEEDYRKWRESNKNGFESKYPDRKPDSEYVYPTYLRTDNEEEGIETPLGLLKRSQTNLLVCRWNAPMSWSNASKDIRQRTKTGNKVEYKVNLSEDSIIGLYSNYDFDRALEDYRIPKVCKAIIIVEGEKGVDCFDKFDPILRHFFAITNPGGACKWTNEQFVLLAHIANSRDIPIIISPDHDKPGFKNGKQIYDGLLSNGIPKERISVVDHSKMLENPPLKFDMADYISNYGFIFKTVQDFINTLTVTPNEYPWDKFKEEIKEKSEGRYQIRIAKETIESKGIDTSINWLVDSLLAANSSTLLVAQEKTGKTCLMLDMLAAIHTGKEFLGKATKQSKVLFINTDSSEATFLKQVNDRWGNDEELDNQLPYVQDWIADETGLQFLEDYCKDNLGSVIVIDSIKGLSYPLDIDENTPAIGKIVKEISSKICSNACSVVFLHHVSKAKGKYRTHKGTGHHSISSNVDQILLLEDLPNNKNEVRRLSSLGSRFTRKFSIDYLPTDDYRCEVIFQANTNDDEEDDNDSIKGQLLTYLVDKDDWVTRKEILDELETEDKYLSRILKQLGEQVQVKPDPSDSRKKLYKIGGQKKVSSPDSPTET</sequence>
<comment type="caution">
    <text evidence="2">The sequence shown here is derived from an EMBL/GenBank/DDBJ whole genome shotgun (WGS) entry which is preliminary data.</text>
</comment>
<dbReference type="CDD" id="cd00188">
    <property type="entry name" value="TOPRIM"/>
    <property type="match status" value="1"/>
</dbReference>
<evidence type="ECO:0000313" key="2">
    <source>
        <dbReference type="EMBL" id="OKH32268.1"/>
    </source>
</evidence>
<evidence type="ECO:0000256" key="1">
    <source>
        <dbReference type="SAM" id="MobiDB-lite"/>
    </source>
</evidence>
<dbReference type="OrthoDB" id="3677at2"/>
<dbReference type="Proteomes" id="UP000185860">
    <property type="component" value="Unassembled WGS sequence"/>
</dbReference>
<dbReference type="Gene3D" id="3.40.50.300">
    <property type="entry name" value="P-loop containing nucleotide triphosphate hydrolases"/>
    <property type="match status" value="1"/>
</dbReference>
<evidence type="ECO:0000313" key="3">
    <source>
        <dbReference type="Proteomes" id="UP000185860"/>
    </source>
</evidence>
<proteinExistence type="predicted"/>
<dbReference type="EMBL" id="MRCE01000041">
    <property type="protein sequence ID" value="OKH32268.1"/>
    <property type="molecule type" value="Genomic_DNA"/>
</dbReference>
<reference evidence="2 3" key="1">
    <citation type="submission" date="2016-11" db="EMBL/GenBank/DDBJ databases">
        <title>Draft Genome Sequences of Nine Cyanobacterial Strains from Diverse Habitats.</title>
        <authorList>
            <person name="Zhu T."/>
            <person name="Hou S."/>
            <person name="Lu X."/>
            <person name="Hess W.R."/>
        </authorList>
    </citation>
    <scope>NUCLEOTIDE SEQUENCE [LARGE SCALE GENOMIC DNA]</scope>
    <source>
        <strain evidence="2 3">IAM M-71</strain>
    </source>
</reference>
<dbReference type="STRING" id="454136.NIES2119_26695"/>
<dbReference type="AlphaFoldDB" id="A0A1U7I7E3"/>
<name>A0A1U7I7E3_9CYAN</name>
<protein>
    <submittedName>
        <fullName evidence="2">Uncharacterized protein</fullName>
    </submittedName>
</protein>
<organism evidence="2 3">
    <name type="scientific">[Phormidium ambiguum] IAM M-71</name>
    <dbReference type="NCBI Taxonomy" id="454136"/>
    <lineage>
        <taxon>Bacteria</taxon>
        <taxon>Bacillati</taxon>
        <taxon>Cyanobacteriota</taxon>
        <taxon>Cyanophyceae</taxon>
        <taxon>Oscillatoriophycideae</taxon>
        <taxon>Aerosakkonematales</taxon>
        <taxon>Aerosakkonemataceae</taxon>
        <taxon>Floridanema</taxon>
    </lineage>
</organism>
<dbReference type="InterPro" id="IPR027417">
    <property type="entry name" value="P-loop_NTPase"/>
</dbReference>
<dbReference type="RefSeq" id="WP_073596529.1">
    <property type="nucleotide sequence ID" value="NZ_MRCE01000041.1"/>
</dbReference>
<feature type="compositionally biased region" description="Polar residues" evidence="1">
    <location>
        <begin position="654"/>
        <end position="664"/>
    </location>
</feature>
<dbReference type="Pfam" id="PF13481">
    <property type="entry name" value="AAA_25"/>
    <property type="match status" value="1"/>
</dbReference>
<accession>A0A1U7I7E3</accession>
<dbReference type="SUPFAM" id="SSF52540">
    <property type="entry name" value="P-loop containing nucleoside triphosphate hydrolases"/>
    <property type="match status" value="1"/>
</dbReference>
<gene>
    <name evidence="2" type="ORF">NIES2119_26695</name>
</gene>
<feature type="region of interest" description="Disordered" evidence="1">
    <location>
        <begin position="632"/>
        <end position="664"/>
    </location>
</feature>